<dbReference type="Pfam" id="PF12340">
    <property type="entry name" value="DUF3638"/>
    <property type="match status" value="1"/>
</dbReference>
<evidence type="ECO:0000259" key="8">
    <source>
        <dbReference type="Pfam" id="PF12340"/>
    </source>
</evidence>
<protein>
    <recommendedName>
        <fullName evidence="2">ubiquitinyl hydrolase 1</fullName>
        <ecNumber evidence="2">3.4.19.12</ecNumber>
    </recommendedName>
</protein>
<comment type="catalytic activity">
    <reaction evidence="1">
        <text>Thiol-dependent hydrolysis of ester, thioester, amide, peptide and isopeptide bonds formed by the C-terminal Gly of ubiquitin (a 76-residue protein attached to proteins as an intracellular targeting signal).</text>
        <dbReference type="EC" id="3.4.19.12"/>
    </reaction>
</comment>
<dbReference type="EC" id="3.4.19.12" evidence="2"/>
<dbReference type="GO" id="GO:0004843">
    <property type="term" value="F:cysteine-type deubiquitinase activity"/>
    <property type="evidence" value="ECO:0007669"/>
    <property type="project" value="UniProtKB-EC"/>
</dbReference>
<feature type="region of interest" description="Disordered" evidence="7">
    <location>
        <begin position="849"/>
        <end position="869"/>
    </location>
</feature>
<keyword evidence="6" id="KW-0788">Thiol protease</keyword>
<evidence type="ECO:0000256" key="7">
    <source>
        <dbReference type="SAM" id="MobiDB-lite"/>
    </source>
</evidence>
<evidence type="ECO:0000256" key="5">
    <source>
        <dbReference type="ARBA" id="ARBA00022801"/>
    </source>
</evidence>
<evidence type="ECO:0000259" key="9">
    <source>
        <dbReference type="Pfam" id="PF12359"/>
    </source>
</evidence>
<dbReference type="InterPro" id="IPR022105">
    <property type="entry name" value="DUF3645"/>
</dbReference>
<dbReference type="Pfam" id="PF12359">
    <property type="entry name" value="DUF3645"/>
    <property type="match status" value="1"/>
</dbReference>
<feature type="domain" description="DUF3638" evidence="8">
    <location>
        <begin position="1028"/>
        <end position="1251"/>
    </location>
</feature>
<feature type="domain" description="DUF3645" evidence="9">
    <location>
        <begin position="1370"/>
        <end position="1402"/>
    </location>
</feature>
<dbReference type="InterPro" id="IPR027417">
    <property type="entry name" value="P-loop_NTPase"/>
</dbReference>
<feature type="compositionally biased region" description="Acidic residues" evidence="7">
    <location>
        <begin position="2175"/>
        <end position="2197"/>
    </location>
</feature>
<dbReference type="EMBL" id="JAUJDW010000044">
    <property type="protein sequence ID" value="KAK0647771.1"/>
    <property type="molecule type" value="Genomic_DNA"/>
</dbReference>
<accession>A0AA39YA41</accession>
<name>A0AA39YA41_9PEZI</name>
<comment type="caution">
    <text evidence="10">The sequence shown here is derived from an EMBL/GenBank/DDBJ whole genome shotgun (WGS) entry which is preliminary data.</text>
</comment>
<dbReference type="PANTHER" id="PTHR13367:SF32">
    <property type="entry name" value="DUF6606 DOMAIN-CONTAINING PROTEIN"/>
    <property type="match status" value="1"/>
</dbReference>
<organism evidence="10 11">
    <name type="scientific">Lasiodiplodia hormozganensis</name>
    <dbReference type="NCBI Taxonomy" id="869390"/>
    <lineage>
        <taxon>Eukaryota</taxon>
        <taxon>Fungi</taxon>
        <taxon>Dikarya</taxon>
        <taxon>Ascomycota</taxon>
        <taxon>Pezizomycotina</taxon>
        <taxon>Dothideomycetes</taxon>
        <taxon>Dothideomycetes incertae sedis</taxon>
        <taxon>Botryosphaeriales</taxon>
        <taxon>Botryosphaeriaceae</taxon>
        <taxon>Lasiodiplodia</taxon>
    </lineage>
</organism>
<evidence type="ECO:0000256" key="2">
    <source>
        <dbReference type="ARBA" id="ARBA00012759"/>
    </source>
</evidence>
<feature type="region of interest" description="Disordered" evidence="7">
    <location>
        <begin position="2058"/>
        <end position="2096"/>
    </location>
</feature>
<proteinExistence type="predicted"/>
<dbReference type="InterPro" id="IPR022099">
    <property type="entry name" value="DUF3638"/>
</dbReference>
<dbReference type="SUPFAM" id="SSF52540">
    <property type="entry name" value="P-loop containing nucleoside triphosphate hydrolases"/>
    <property type="match status" value="1"/>
</dbReference>
<feature type="compositionally biased region" description="Acidic residues" evidence="7">
    <location>
        <begin position="2206"/>
        <end position="2231"/>
    </location>
</feature>
<keyword evidence="5" id="KW-0378">Hydrolase</keyword>
<keyword evidence="4" id="KW-0833">Ubl conjugation pathway</keyword>
<dbReference type="InterPro" id="IPR051346">
    <property type="entry name" value="OTU_Deubiquitinase"/>
</dbReference>
<reference evidence="10" key="1">
    <citation type="submission" date="2023-06" db="EMBL/GenBank/DDBJ databases">
        <title>Multi-omics analyses reveal the molecular pathogenesis toolkit of Lasiodiplodia hormozganensis, a cross-kingdom pathogen.</title>
        <authorList>
            <person name="Felix C."/>
            <person name="Meneses R."/>
            <person name="Goncalves M.F.M."/>
            <person name="Tilleman L."/>
            <person name="Duarte A.S."/>
            <person name="Jorrin-Novo J.V."/>
            <person name="Van De Peer Y."/>
            <person name="Deforce D."/>
            <person name="Van Nieuwerburgh F."/>
            <person name="Esteves A.C."/>
            <person name="Alves A."/>
        </authorList>
    </citation>
    <scope>NUCLEOTIDE SEQUENCE</scope>
    <source>
        <strain evidence="10">CBS 339.90</strain>
    </source>
</reference>
<evidence type="ECO:0000256" key="6">
    <source>
        <dbReference type="ARBA" id="ARBA00022807"/>
    </source>
</evidence>
<evidence type="ECO:0000256" key="1">
    <source>
        <dbReference type="ARBA" id="ARBA00000707"/>
    </source>
</evidence>
<feature type="region of interest" description="Disordered" evidence="7">
    <location>
        <begin position="2165"/>
        <end position="2231"/>
    </location>
</feature>
<sequence length="2231" mass="252556">MVSDPASLPAVLRHALMRDLKMVHRLKFFIRQSITVNSEGLIAAINNVWPSVPGSTSRTCSDLEFLGSPNAWTIKLTFEGGEQSKQQSVHYDILEGHLLIDNKPLGRLPTEHRNSDILCGLFGQQNLLVYPSGLYGMTYQLAIAEKGNEIHVGFRNRMLIVRVRTCDKYGVRILELIPREVFIENGVYDLPASLVDDCAHWLDLNNGRLEIRPVSDMWVRKLSNWWVDMRTHVAYRRGSRLVDPHSSLFRQFADVFQYFEHPQRLTLYQPPQPHPLTVELRRLELNFYVNFRNCLCSRELRAEIDPDQDAGTWYGLNSKLVLRDSVNAQNRSIIVPLGSLSYHRNKFHVAVNVVPNGNYARYTINTVLGRLDCPAEPWLLYFKAQLHAFTSAILPDPLTGRTGTEEALHLLRSGSCQPWSPLQTGPLTCLVQIAGLTPTREYYPEGLKQMQKVHWNPNLTIAIQRDEFLPLVKTICRRSSELLNFVDSTSEKPQIRELDLHLLQRSINHRQLYERTSDESQERFAPEDATYMARDKPTLTRERQNVFESVKLLTRWSPNLPTTSELGRILQQWPIIQGHGQIFSKVLLSDYLDLQFGLHWGSLVDFCRDATQDLVYTLSFMFGALSFDDNANMDIIRVLIAFTISEQLKNLQPPEWPSYSQFRQGHIPTVGYIAKLVKHCRKPYSGDYRSEFGLSLSAKMRKNLEAQQLAHEEKEERDCNGFVGFLLKQWPCAEPTLDGLPQDSFPLLDVKQAFEIIKPEWLRLFQNIELSQYLAQVQQILDHYYSPPIPLQMELPSEEKHILFPGGRGDEIPSLSKDLLCKSSTITPKKASKDSGSLVGIAGDSVGSSIKENIPTGPKQLRQANTSSTRTREVAELEQIVSALSNSKSTVKQHYARDLKQSIDSLRSLDTDAKLPTDANLPAQMVVAVSEAREQVQDHLNSIEQNLARNDPRAKWLKAGGLWPCTTTVALLEQIRSTSTAVFGSGMKESLVDFAVSITHLQRMLRLHDASLKDNEQKLKEERTYAGHTNWQPACYTDWLLLEVDSNILIRPGQIDVALATISPSSGANSVLQMNMGQGKTSCIIPMVAASLADTKRLVRIVVPNALLLQTAQLLHGRLGGLLGRQIRHVPFSRKTQTTQSTTKAFWDIHKEMMKDAGIMIALPEHIMSFMLSGLQRLSDNRIPEATPMVRVQAWMRKVCRDVLDESDFTLAVRTQLIYPSGQQTSVDGHPHRWETAQALLKLVETHLWNLHHDFPQSIEVISRSAGGFPLFFLLRKDVEDALVSRIVDDITRGKTSILPCQECSAADRQAIRRYLTDSFVPQSTVDRIQTMFTDTPVARQSLHHMRGLLVHRILLLTFKKRWSVQYGLHPSRDPIAVPYHAKGVPSDQAEWGHPDVAILFTCLSFYYQGLSTTQLRYCLEAVVKSDDPSSEYDRWMHSGPNIPGSLREWNVINVDDESQLHELWQHLRCSIVVVNYYLNHFVFPNHAKQFKIKLQSSGWDIPLVALAPSQNGKPSSHRPLTTGFSGTNDNRTLLPLTIKQQDLAGLSHTNAEVITYLLQQRNRRYVLAADHRGRRISEEDFLKRLANLKIRILIDAGAQILEMDNLTLAKSWLRIDYEAKAALYFQANRPFIIYRNGTKVPLLASPFADDLSQCLVYLDEAHTRGTDLKMPIDATGALTLGLGQTKDHTVQAAMRLRQLATTQSVVFFATPEVHQSILDQRQMSRMGRLIDSYDVVCWLLEQTCAGLEQLQPLYYSQGIDFCRRSQALIDSPDILTDSRQREDCLKALRQVEHQTLEQMYKPKTNTKVSNASKLFSAELAVFVKELNKRRKGFQDNGNAVHASALQEVEQEREVAHEVESVREVQKPVFFSGVKYSGLHKDIASFAQTGRLVAGSFAYEHMFVCLRGTALGAKHRINGEVIKSKLFVSKEFPRTVVLSRPNDNFLRQVNWILWSTETDTAILVVPEEAEELIPLLREVESPVTYLLTYAAPVTRKMVHFNGLNYYSIPPMSPDWKAPEWLSMELGLFAGRLYFEFDEYAGMMKYLGLREDEVDDLANGVDGVELPDGSNESEGSEEDDRSSSSGSGSGEQRVSKKAVPFTAKPLTFIREWLASRRKGQDFTHTPMGFVCQGRPLSADHPFFAKVVEEPTLQAVLSHARSGANGVNGTANGALEHEDEEYDDAEEDMWFDAEEEGVAGEEQLNGFEESDEESSEEESSEESSDDDDDYVGY</sequence>
<keyword evidence="3" id="KW-0645">Protease</keyword>
<evidence type="ECO:0000313" key="10">
    <source>
        <dbReference type="EMBL" id="KAK0647771.1"/>
    </source>
</evidence>
<evidence type="ECO:0000256" key="4">
    <source>
        <dbReference type="ARBA" id="ARBA00022786"/>
    </source>
</evidence>
<evidence type="ECO:0000256" key="3">
    <source>
        <dbReference type="ARBA" id="ARBA00022670"/>
    </source>
</evidence>
<dbReference type="GO" id="GO:0006508">
    <property type="term" value="P:proteolysis"/>
    <property type="evidence" value="ECO:0007669"/>
    <property type="project" value="UniProtKB-KW"/>
</dbReference>
<keyword evidence="11" id="KW-1185">Reference proteome</keyword>
<dbReference type="PANTHER" id="PTHR13367">
    <property type="entry name" value="UBIQUITIN THIOESTERASE"/>
    <property type="match status" value="1"/>
</dbReference>
<evidence type="ECO:0000313" key="11">
    <source>
        <dbReference type="Proteomes" id="UP001175001"/>
    </source>
</evidence>
<dbReference type="Proteomes" id="UP001175001">
    <property type="component" value="Unassembled WGS sequence"/>
</dbReference>
<gene>
    <name evidence="10" type="ORF">DIS24_g7441</name>
</gene>